<evidence type="ECO:0000313" key="1">
    <source>
        <dbReference type="EMBL" id="PST40896.1"/>
    </source>
</evidence>
<dbReference type="AlphaFoldDB" id="A0A2T3G037"/>
<reference evidence="1 2" key="1">
    <citation type="journal article" date="2019" name="Int. J. Syst. Evol. Microbiol.">
        <title>Faecalibacillus intestinalis gen. nov., sp. nov. and Faecalibacillus faecis sp. nov., isolated from human faeces.</title>
        <authorList>
            <person name="Seo B."/>
            <person name="Jeon K."/>
            <person name="Baek I."/>
            <person name="Lee Y.M."/>
            <person name="Baek K."/>
            <person name="Ko G."/>
        </authorList>
    </citation>
    <scope>NUCLEOTIDE SEQUENCE [LARGE SCALE GENOMIC DNA]</scope>
    <source>
        <strain evidence="1 2">SNUG30099</strain>
    </source>
</reference>
<accession>A0A2T3G037</accession>
<evidence type="ECO:0000313" key="2">
    <source>
        <dbReference type="Proteomes" id="UP000240974"/>
    </source>
</evidence>
<organism evidence="1 2">
    <name type="scientific">Faecalibacillus intestinalis</name>
    <dbReference type="NCBI Taxonomy" id="1982626"/>
    <lineage>
        <taxon>Bacteria</taxon>
        <taxon>Bacillati</taxon>
        <taxon>Bacillota</taxon>
        <taxon>Erysipelotrichia</taxon>
        <taxon>Erysipelotrichales</taxon>
        <taxon>Coprobacillaceae</taxon>
        <taxon>Faecalibacillus</taxon>
    </lineage>
</organism>
<sequence>MKNDLELTISSIKIQSFKDIYKMNIAFDKGTIFKQLDKPWVMQRG</sequence>
<dbReference type="RefSeq" id="WP_107029895.1">
    <property type="nucleotide sequence ID" value="NZ_JAQEJU010000047.1"/>
</dbReference>
<gene>
    <name evidence="1" type="ORF">C7U54_07715</name>
</gene>
<name>A0A2T3G037_9FIRM</name>
<dbReference type="EMBL" id="PYLQ01000009">
    <property type="protein sequence ID" value="PST40896.1"/>
    <property type="molecule type" value="Genomic_DNA"/>
</dbReference>
<comment type="caution">
    <text evidence="1">The sequence shown here is derived from an EMBL/GenBank/DDBJ whole genome shotgun (WGS) entry which is preliminary data.</text>
</comment>
<dbReference type="InterPro" id="IPR020256">
    <property type="entry name" value="Spore_coat_CotJA"/>
</dbReference>
<protein>
    <recommendedName>
        <fullName evidence="3">Spore coat associated protein CotJA</fullName>
    </recommendedName>
</protein>
<dbReference type="Proteomes" id="UP000240974">
    <property type="component" value="Unassembled WGS sequence"/>
</dbReference>
<evidence type="ECO:0008006" key="3">
    <source>
        <dbReference type="Google" id="ProtNLM"/>
    </source>
</evidence>
<keyword evidence="2" id="KW-1185">Reference proteome</keyword>
<proteinExistence type="predicted"/>
<dbReference type="Pfam" id="PF11007">
    <property type="entry name" value="CotJA"/>
    <property type="match status" value="1"/>
</dbReference>